<protein>
    <recommendedName>
        <fullName evidence="3">Prevent-host-death protein</fullName>
    </recommendedName>
</protein>
<dbReference type="NCBIfam" id="NF041551">
    <property type="entry name" value="YlcI_YnfO_N"/>
    <property type="match status" value="1"/>
</dbReference>
<reference evidence="1 2" key="1">
    <citation type="submission" date="2021-04" db="EMBL/GenBank/DDBJ databases">
        <authorList>
            <person name="Vanwijnsberghe S."/>
        </authorList>
    </citation>
    <scope>NUCLEOTIDE SEQUENCE [LARGE SCALE GENOMIC DNA]</scope>
    <source>
        <strain evidence="1 2">LMG 32171</strain>
    </source>
</reference>
<sequence length="91" mass="10133">MKTATIPSLRVDPRLREAAESVLLEGESLSSFAEESLRANVARRQMQKEFIARGLAARDEARRTGEYFDADEVHAGLEDMLAAAKVREGNR</sequence>
<proteinExistence type="predicted"/>
<gene>
    <name evidence="1" type="ORF">R54767_00330</name>
</gene>
<dbReference type="Proteomes" id="UP000789752">
    <property type="component" value="Unassembled WGS sequence"/>
</dbReference>
<dbReference type="EMBL" id="CAJQYY010000002">
    <property type="protein sequence ID" value="CAG4887461.1"/>
    <property type="molecule type" value="Genomic_DNA"/>
</dbReference>
<comment type="caution">
    <text evidence="1">The sequence shown here is derived from an EMBL/GenBank/DDBJ whole genome shotgun (WGS) entry which is preliminary data.</text>
</comment>
<evidence type="ECO:0000313" key="1">
    <source>
        <dbReference type="EMBL" id="CAG4887461.1"/>
    </source>
</evidence>
<dbReference type="RefSeq" id="WP_228974236.1">
    <property type="nucleotide sequence ID" value="NZ_CAJQYY010000002.1"/>
</dbReference>
<keyword evidence="2" id="KW-1185">Reference proteome</keyword>
<accession>A0ABN7QKR4</accession>
<name>A0ABN7QKR4_9BURK</name>
<evidence type="ECO:0000313" key="2">
    <source>
        <dbReference type="Proteomes" id="UP000789752"/>
    </source>
</evidence>
<organism evidence="1 2">
    <name type="scientific">Paraburkholderia gardini</name>
    <dbReference type="NCBI Taxonomy" id="2823469"/>
    <lineage>
        <taxon>Bacteria</taxon>
        <taxon>Pseudomonadati</taxon>
        <taxon>Pseudomonadota</taxon>
        <taxon>Betaproteobacteria</taxon>
        <taxon>Burkholderiales</taxon>
        <taxon>Burkholderiaceae</taxon>
        <taxon>Paraburkholderia</taxon>
    </lineage>
</organism>
<evidence type="ECO:0008006" key="3">
    <source>
        <dbReference type="Google" id="ProtNLM"/>
    </source>
</evidence>